<evidence type="ECO:0000256" key="1">
    <source>
        <dbReference type="ARBA" id="ARBA00023157"/>
    </source>
</evidence>
<protein>
    <recommendedName>
        <fullName evidence="2">ZP domain-containing protein</fullName>
    </recommendedName>
</protein>
<evidence type="ECO:0000313" key="3">
    <source>
        <dbReference type="EMBL" id="KAF2896125.1"/>
    </source>
</evidence>
<evidence type="ECO:0000259" key="2">
    <source>
        <dbReference type="PROSITE" id="PS51034"/>
    </source>
</evidence>
<keyword evidence="4" id="KW-1185">Reference proteome</keyword>
<dbReference type="InterPro" id="IPR055355">
    <property type="entry name" value="ZP-C"/>
</dbReference>
<reference evidence="3" key="1">
    <citation type="submission" date="2019-08" db="EMBL/GenBank/DDBJ databases">
        <title>The genome of the North American firefly Photinus pyralis.</title>
        <authorList>
            <consortium name="Photinus pyralis genome working group"/>
            <person name="Fallon T.R."/>
            <person name="Sander Lower S.E."/>
            <person name="Weng J.-K."/>
        </authorList>
    </citation>
    <scope>NUCLEOTIDE SEQUENCE</scope>
    <source>
        <strain evidence="3">TRF0915ILg1</strain>
        <tissue evidence="3">Whole body</tissue>
    </source>
</reference>
<evidence type="ECO:0000313" key="4">
    <source>
        <dbReference type="Proteomes" id="UP000801492"/>
    </source>
</evidence>
<dbReference type="OrthoDB" id="6432511at2759"/>
<dbReference type="InterPro" id="IPR001507">
    <property type="entry name" value="ZP_dom"/>
</dbReference>
<dbReference type="PROSITE" id="PS51034">
    <property type="entry name" value="ZP_2"/>
    <property type="match status" value="1"/>
</dbReference>
<accession>A0A8K0D7X1</accession>
<dbReference type="Gene3D" id="2.60.40.4100">
    <property type="entry name" value="Zona pellucida, ZP-C domain"/>
    <property type="match status" value="1"/>
</dbReference>
<proteinExistence type="predicted"/>
<keyword evidence="1" id="KW-1015">Disulfide bond</keyword>
<dbReference type="PANTHER" id="PTHR46560:SF4">
    <property type="entry name" value="DUSKY"/>
    <property type="match status" value="1"/>
</dbReference>
<dbReference type="AlphaFoldDB" id="A0A8K0D7X1"/>
<dbReference type="Pfam" id="PF00100">
    <property type="entry name" value="Zona_pellucida"/>
    <property type="match status" value="1"/>
</dbReference>
<gene>
    <name evidence="3" type="ORF">ILUMI_10038</name>
</gene>
<dbReference type="InterPro" id="IPR042235">
    <property type="entry name" value="ZP-C_dom"/>
</dbReference>
<comment type="caution">
    <text evidence="3">The sequence shown here is derived from an EMBL/GenBank/DDBJ whole genome shotgun (WGS) entry which is preliminary data.</text>
</comment>
<organism evidence="3 4">
    <name type="scientific">Ignelater luminosus</name>
    <name type="common">Cucubano</name>
    <name type="synonym">Pyrophorus luminosus</name>
    <dbReference type="NCBI Taxonomy" id="2038154"/>
    <lineage>
        <taxon>Eukaryota</taxon>
        <taxon>Metazoa</taxon>
        <taxon>Ecdysozoa</taxon>
        <taxon>Arthropoda</taxon>
        <taxon>Hexapoda</taxon>
        <taxon>Insecta</taxon>
        <taxon>Pterygota</taxon>
        <taxon>Neoptera</taxon>
        <taxon>Endopterygota</taxon>
        <taxon>Coleoptera</taxon>
        <taxon>Polyphaga</taxon>
        <taxon>Elateriformia</taxon>
        <taxon>Elateroidea</taxon>
        <taxon>Elateridae</taxon>
        <taxon>Agrypninae</taxon>
        <taxon>Pyrophorini</taxon>
        <taxon>Ignelater</taxon>
    </lineage>
</organism>
<sequence length="351" mass="39381">MQFVATLGESVYYRPILIQKYENSHNISEHFNSWMDIRNGIYPNISAADEPTSIGKPLSILIYLDSRHNYDISVNKCWAYNEQNHHISTMKVLLTSNTTESKQNKKSVLINTWKKIYPVTKQNVTTLLYTNTTAFKFPKHNYVYVACTVEICHESCNASLRTSNLSDDTENERTLQVTTSKSIKFFFDKHSTTVSTTKSTTASTTTKSTTPSYNCNIAKRSACLAREINSTSPTLLGNLLRSILSTKSSPDCLKESEIDPRCATNKPSYCIPGSIDPKCTTISTTPTSGTTSISSNLMYNPFLPPNCYPNSKDPRCKVVEIDKPLHPPSHGFFKPPDCYPGSKDMRCKDIL</sequence>
<name>A0A8K0D7X1_IGNLU</name>
<dbReference type="PANTHER" id="PTHR46560">
    <property type="entry name" value="CYPHER, ISOFORM B"/>
    <property type="match status" value="1"/>
</dbReference>
<feature type="domain" description="ZP" evidence="2">
    <location>
        <begin position="1"/>
        <end position="169"/>
    </location>
</feature>
<dbReference type="EMBL" id="VTPC01005359">
    <property type="protein sequence ID" value="KAF2896125.1"/>
    <property type="molecule type" value="Genomic_DNA"/>
</dbReference>
<dbReference type="Proteomes" id="UP000801492">
    <property type="component" value="Unassembled WGS sequence"/>
</dbReference>